<dbReference type="Pfam" id="PF13177">
    <property type="entry name" value="DNA_pol3_delta2"/>
    <property type="match status" value="1"/>
</dbReference>
<dbReference type="PANTHER" id="PTHR11669:SF0">
    <property type="entry name" value="PROTEIN STICHEL-LIKE 2"/>
    <property type="match status" value="1"/>
</dbReference>
<dbReference type="FunFam" id="3.40.50.300:FF:000014">
    <property type="entry name" value="DNA polymerase III subunit gamma/tau"/>
    <property type="match status" value="1"/>
</dbReference>
<dbReference type="Gene3D" id="3.40.50.300">
    <property type="entry name" value="P-loop containing nucleotide triphosphate hydrolases"/>
    <property type="match status" value="1"/>
</dbReference>
<evidence type="ECO:0000256" key="4">
    <source>
        <dbReference type="ARBA" id="ARBA00022695"/>
    </source>
</evidence>
<feature type="region of interest" description="Disordered" evidence="15">
    <location>
        <begin position="639"/>
        <end position="707"/>
    </location>
</feature>
<evidence type="ECO:0000259" key="16">
    <source>
        <dbReference type="SMART" id="SM00382"/>
    </source>
</evidence>
<dbReference type="OrthoDB" id="9810148at2"/>
<dbReference type="SUPFAM" id="SSF48019">
    <property type="entry name" value="post-AAA+ oligomerization domain-like"/>
    <property type="match status" value="1"/>
</dbReference>
<evidence type="ECO:0000313" key="18">
    <source>
        <dbReference type="Proteomes" id="UP000250028"/>
    </source>
</evidence>
<keyword evidence="7 14" id="KW-0547">Nucleotide-binding</keyword>
<dbReference type="CDD" id="cd18137">
    <property type="entry name" value="HLD_clamp_pol_III_gamma_tau"/>
    <property type="match status" value="1"/>
</dbReference>
<dbReference type="GO" id="GO:0009360">
    <property type="term" value="C:DNA polymerase III complex"/>
    <property type="evidence" value="ECO:0007669"/>
    <property type="project" value="InterPro"/>
</dbReference>
<dbReference type="SMART" id="SM00382">
    <property type="entry name" value="AAA"/>
    <property type="match status" value="1"/>
</dbReference>
<dbReference type="NCBIfam" id="TIGR02397">
    <property type="entry name" value="dnaX_nterm"/>
    <property type="match status" value="1"/>
</dbReference>
<keyword evidence="6" id="KW-0479">Metal-binding</keyword>
<dbReference type="Gene3D" id="1.20.272.10">
    <property type="match status" value="1"/>
</dbReference>
<dbReference type="InterPro" id="IPR027417">
    <property type="entry name" value="P-loop_NTPase"/>
</dbReference>
<keyword evidence="4 14" id="KW-0548">Nucleotidyltransferase</keyword>
<dbReference type="EC" id="2.7.7.7" evidence="2 14"/>
<dbReference type="Proteomes" id="UP000250028">
    <property type="component" value="Unassembled WGS sequence"/>
</dbReference>
<protein>
    <recommendedName>
        <fullName evidence="13 14">DNA polymerase III subunit gamma/tau</fullName>
        <ecNumber evidence="2 14">2.7.7.7</ecNumber>
    </recommendedName>
</protein>
<comment type="function">
    <text evidence="11 14">DNA polymerase III is a complex, multichain enzyme responsible for most of the replicative synthesis in bacteria. This DNA polymerase also exhibits 3' to 5' exonuclease activity.</text>
</comment>
<feature type="compositionally biased region" description="Low complexity" evidence="15">
    <location>
        <begin position="451"/>
        <end position="465"/>
    </location>
</feature>
<dbReference type="GO" id="GO:0006261">
    <property type="term" value="P:DNA-templated DNA replication"/>
    <property type="evidence" value="ECO:0007669"/>
    <property type="project" value="TreeGrafter"/>
</dbReference>
<evidence type="ECO:0000256" key="9">
    <source>
        <dbReference type="ARBA" id="ARBA00022840"/>
    </source>
</evidence>
<accession>A0A2Y8ZV03</accession>
<feature type="compositionally biased region" description="Pro residues" evidence="15">
    <location>
        <begin position="440"/>
        <end position="450"/>
    </location>
</feature>
<feature type="domain" description="AAA+ ATPase" evidence="16">
    <location>
        <begin position="36"/>
        <end position="180"/>
    </location>
</feature>
<dbReference type="GO" id="GO:0003887">
    <property type="term" value="F:DNA-directed DNA polymerase activity"/>
    <property type="evidence" value="ECO:0007669"/>
    <property type="project" value="UniProtKB-KW"/>
</dbReference>
<feature type="compositionally biased region" description="Low complexity" evidence="15">
    <location>
        <begin position="389"/>
        <end position="405"/>
    </location>
</feature>
<gene>
    <name evidence="14" type="primary">dnaX</name>
    <name evidence="17" type="ORF">SAMN04489750_3629</name>
</gene>
<reference evidence="18" key="1">
    <citation type="submission" date="2016-10" db="EMBL/GenBank/DDBJ databases">
        <authorList>
            <person name="Varghese N."/>
            <person name="Submissions S."/>
        </authorList>
    </citation>
    <scope>NUCLEOTIDE SEQUENCE [LARGE SCALE GENOMIC DNA]</scope>
    <source>
        <strain evidence="18">DSM 22951</strain>
    </source>
</reference>
<evidence type="ECO:0000256" key="13">
    <source>
        <dbReference type="ARBA" id="ARBA00074577"/>
    </source>
</evidence>
<dbReference type="InterPro" id="IPR045085">
    <property type="entry name" value="HLD_clamp_pol_III_gamma_tau"/>
</dbReference>
<dbReference type="SUPFAM" id="SSF52540">
    <property type="entry name" value="P-loop containing nucleoside triphosphate hydrolases"/>
    <property type="match status" value="1"/>
</dbReference>
<feature type="compositionally biased region" description="Pro residues" evidence="15">
    <location>
        <begin position="406"/>
        <end position="416"/>
    </location>
</feature>
<dbReference type="RefSeq" id="WP_109688066.1">
    <property type="nucleotide sequence ID" value="NZ_QGDN01000001.1"/>
</dbReference>
<feature type="compositionally biased region" description="Basic and acidic residues" evidence="15">
    <location>
        <begin position="670"/>
        <end position="692"/>
    </location>
</feature>
<evidence type="ECO:0000256" key="2">
    <source>
        <dbReference type="ARBA" id="ARBA00012417"/>
    </source>
</evidence>
<dbReference type="EMBL" id="UESZ01000001">
    <property type="protein sequence ID" value="SSA36240.1"/>
    <property type="molecule type" value="Genomic_DNA"/>
</dbReference>
<keyword evidence="18" id="KW-1185">Reference proteome</keyword>
<proteinExistence type="inferred from homology"/>
<feature type="compositionally biased region" description="Low complexity" evidence="15">
    <location>
        <begin position="417"/>
        <end position="439"/>
    </location>
</feature>
<dbReference type="Gene3D" id="1.10.8.60">
    <property type="match status" value="1"/>
</dbReference>
<evidence type="ECO:0000256" key="10">
    <source>
        <dbReference type="ARBA" id="ARBA00022932"/>
    </source>
</evidence>
<feature type="compositionally biased region" description="Pro residues" evidence="15">
    <location>
        <begin position="591"/>
        <end position="601"/>
    </location>
</feature>
<evidence type="ECO:0000256" key="7">
    <source>
        <dbReference type="ARBA" id="ARBA00022741"/>
    </source>
</evidence>
<dbReference type="InterPro" id="IPR012763">
    <property type="entry name" value="DNA_pol_III_sug/sutau_N"/>
</dbReference>
<evidence type="ECO:0000256" key="3">
    <source>
        <dbReference type="ARBA" id="ARBA00022679"/>
    </source>
</evidence>
<evidence type="ECO:0000256" key="14">
    <source>
        <dbReference type="RuleBase" id="RU364063"/>
    </source>
</evidence>
<dbReference type="AlphaFoldDB" id="A0A2Y8ZV03"/>
<dbReference type="Pfam" id="PF22608">
    <property type="entry name" value="DNAX_ATPase_lid"/>
    <property type="match status" value="1"/>
</dbReference>
<dbReference type="CDD" id="cd00009">
    <property type="entry name" value="AAA"/>
    <property type="match status" value="1"/>
</dbReference>
<dbReference type="Pfam" id="PF12169">
    <property type="entry name" value="DNA_pol3_gamma3"/>
    <property type="match status" value="1"/>
</dbReference>
<dbReference type="InterPro" id="IPR022754">
    <property type="entry name" value="DNA_pol_III_gamma-3"/>
</dbReference>
<keyword evidence="9 14" id="KW-0067">ATP-binding</keyword>
<evidence type="ECO:0000256" key="15">
    <source>
        <dbReference type="SAM" id="MobiDB-lite"/>
    </source>
</evidence>
<evidence type="ECO:0000256" key="12">
    <source>
        <dbReference type="ARBA" id="ARBA00049244"/>
    </source>
</evidence>
<dbReference type="FunFam" id="1.20.272.10:FF:000003">
    <property type="entry name" value="DNA polymerase III subunit gamma/tau"/>
    <property type="match status" value="1"/>
</dbReference>
<feature type="region of interest" description="Disordered" evidence="15">
    <location>
        <begin position="552"/>
        <end position="621"/>
    </location>
</feature>
<evidence type="ECO:0000256" key="1">
    <source>
        <dbReference type="ARBA" id="ARBA00006360"/>
    </source>
</evidence>
<keyword evidence="5 14" id="KW-0235">DNA replication</keyword>
<sequence>MSIALYRRYRPETFADVIGQEHVTVPLMRALETGRVNHAYLFSGPRGCGKTTSARILARCLNCEQGPTPTPCGVCESCVALARGGPGTVDVIEIDAASHGGVDDARDLRERAAFGPAQSRYKVYIIDEAHMVTSAGFNALLKVVEEPPEHVKFVFATTEPEKVIGTIRSRTHHYPFRLVPPARLAEYLAALCEAEGIAVEPGVLSFVTRAGGGSVRDSLSVLDQLIAGSGPEGLTYAGAASLLGFTDSELLDATIDAFIAGDGGAVFGQVDKVIESGHDPRRFVEDLLERLRDLIVVAAAPQDAAQVLREVPEDQLARMREQAAAYGAASLSRAADVVNTGLTEMTGATSPRLQLELICARVLLPAVSGEQGYAARLDRVERRLDMAGATAASTPANTPAATVPAGPAPTPAPTQAPAPTAATAAPVTQPPAESARAAAPPRPAVAPEPAAPAAKAPEPAVAQAADPGAVTVDMVRRAWPDVVERVKGMRRVTWSMVTQHARVSEFDGRTVVLGISNQGLASGFDGGSHAALIQQAIRDELGADVRVTARFETAGHAAPGTTAPDDTGTLDPASRTDTSPPPQDRDTRPAQPAPSTSPAPPARDARPAQPQSPEWSANTAAAPDWAQDTAGEADLVPASDVPATNVGTGPWAPGGTDADARRASAASGADKARSAAREAMARQRDRGAKDGEPVPDPDPIESLDDENIDVQGELGIPVVQSLLGAKIIDEQVDGRP</sequence>
<dbReference type="GO" id="GO:0046872">
    <property type="term" value="F:metal ion binding"/>
    <property type="evidence" value="ECO:0007669"/>
    <property type="project" value="UniProtKB-KW"/>
</dbReference>
<feature type="region of interest" description="Disordered" evidence="15">
    <location>
        <begin position="389"/>
        <end position="465"/>
    </location>
</feature>
<dbReference type="PANTHER" id="PTHR11669">
    <property type="entry name" value="REPLICATION FACTOR C / DNA POLYMERASE III GAMMA-TAU SUBUNIT"/>
    <property type="match status" value="1"/>
</dbReference>
<dbReference type="InterPro" id="IPR008921">
    <property type="entry name" value="DNA_pol3_clamp-load_cplx_C"/>
</dbReference>
<evidence type="ECO:0000256" key="6">
    <source>
        <dbReference type="ARBA" id="ARBA00022723"/>
    </source>
</evidence>
<dbReference type="InterPro" id="IPR050238">
    <property type="entry name" value="DNA_Rep/Repair_Clamp_Loader"/>
</dbReference>
<evidence type="ECO:0000256" key="11">
    <source>
        <dbReference type="ARBA" id="ARBA00037724"/>
    </source>
</evidence>
<dbReference type="InterPro" id="IPR003593">
    <property type="entry name" value="AAA+_ATPase"/>
</dbReference>
<keyword evidence="8" id="KW-0862">Zinc</keyword>
<keyword evidence="3 14" id="KW-0808">Transferase</keyword>
<comment type="subunit">
    <text evidence="14">DNA polymerase III contains a core (composed of alpha, epsilon and theta chains) that associates with a tau subunit. This core dimerizes to form the POLIII' complex. PolIII' associates with the gamma complex (composed of gamma, delta, delta', psi and chi chains) and with the beta chain to form the complete DNA polymerase III complex.</text>
</comment>
<comment type="catalytic activity">
    <reaction evidence="12 14">
        <text>DNA(n) + a 2'-deoxyribonucleoside 5'-triphosphate = DNA(n+1) + diphosphate</text>
        <dbReference type="Rhea" id="RHEA:22508"/>
        <dbReference type="Rhea" id="RHEA-COMP:17339"/>
        <dbReference type="Rhea" id="RHEA-COMP:17340"/>
        <dbReference type="ChEBI" id="CHEBI:33019"/>
        <dbReference type="ChEBI" id="CHEBI:61560"/>
        <dbReference type="ChEBI" id="CHEBI:173112"/>
        <dbReference type="EC" id="2.7.7.7"/>
    </reaction>
</comment>
<dbReference type="GO" id="GO:0003677">
    <property type="term" value="F:DNA binding"/>
    <property type="evidence" value="ECO:0007669"/>
    <property type="project" value="InterPro"/>
</dbReference>
<evidence type="ECO:0000256" key="8">
    <source>
        <dbReference type="ARBA" id="ARBA00022833"/>
    </source>
</evidence>
<feature type="compositionally biased region" description="Low complexity" evidence="15">
    <location>
        <begin position="554"/>
        <end position="564"/>
    </location>
</feature>
<dbReference type="NCBIfam" id="NF005846">
    <property type="entry name" value="PRK07764.1-6"/>
    <property type="match status" value="1"/>
</dbReference>
<name>A0A2Y8ZV03_9MICO</name>
<feature type="compositionally biased region" description="Acidic residues" evidence="15">
    <location>
        <begin position="693"/>
        <end position="707"/>
    </location>
</feature>
<evidence type="ECO:0000313" key="17">
    <source>
        <dbReference type="EMBL" id="SSA36240.1"/>
    </source>
</evidence>
<evidence type="ECO:0000256" key="5">
    <source>
        <dbReference type="ARBA" id="ARBA00022705"/>
    </source>
</evidence>
<organism evidence="17 18">
    <name type="scientific">Branchiibius hedensis</name>
    <dbReference type="NCBI Taxonomy" id="672460"/>
    <lineage>
        <taxon>Bacteria</taxon>
        <taxon>Bacillati</taxon>
        <taxon>Actinomycetota</taxon>
        <taxon>Actinomycetes</taxon>
        <taxon>Micrococcales</taxon>
        <taxon>Dermacoccaceae</taxon>
        <taxon>Branchiibius</taxon>
    </lineage>
</organism>
<dbReference type="GO" id="GO:0005524">
    <property type="term" value="F:ATP binding"/>
    <property type="evidence" value="ECO:0007669"/>
    <property type="project" value="UniProtKB-KW"/>
</dbReference>
<keyword evidence="10 14" id="KW-0239">DNA-directed DNA polymerase</keyword>
<comment type="similarity">
    <text evidence="1 14">Belongs to the DnaX/STICHEL family.</text>
</comment>